<dbReference type="GO" id="GO:0005634">
    <property type="term" value="C:nucleus"/>
    <property type="evidence" value="ECO:0000318"/>
    <property type="project" value="GO_Central"/>
</dbReference>
<dbReference type="Proteomes" id="UP000030748">
    <property type="component" value="Unassembled WGS sequence"/>
</dbReference>
<dbReference type="InterPro" id="IPR006456">
    <property type="entry name" value="ZF_HD_homeobox_Cys/His_dimer"/>
</dbReference>
<accession>A0A022QFJ6</accession>
<keyword evidence="1" id="KW-0479">Metal-binding</keyword>
<proteinExistence type="predicted"/>
<protein>
    <recommendedName>
        <fullName evidence="4">ZF-HD dimerization-type domain-containing protein</fullName>
    </recommendedName>
</protein>
<dbReference type="STRING" id="4155.A0A022QFJ6"/>
<feature type="non-terminal residue" evidence="5">
    <location>
        <position position="1"/>
    </location>
</feature>
<evidence type="ECO:0000259" key="4">
    <source>
        <dbReference type="PROSITE" id="PS51523"/>
    </source>
</evidence>
<dbReference type="PANTHER" id="PTHR31948">
    <property type="entry name" value="ZINC-FINGER HOMEODOMAIN PROTEIN 2"/>
    <property type="match status" value="1"/>
</dbReference>
<dbReference type="GO" id="GO:0008270">
    <property type="term" value="F:zinc ion binding"/>
    <property type="evidence" value="ECO:0007669"/>
    <property type="project" value="UniProtKB-KW"/>
</dbReference>
<evidence type="ECO:0000256" key="1">
    <source>
        <dbReference type="ARBA" id="ARBA00022723"/>
    </source>
</evidence>
<dbReference type="GO" id="GO:0000976">
    <property type="term" value="F:transcription cis-regulatory region binding"/>
    <property type="evidence" value="ECO:0000318"/>
    <property type="project" value="GO_Central"/>
</dbReference>
<feature type="domain" description="ZF-HD dimerization-type" evidence="4">
    <location>
        <begin position="11"/>
        <end position="60"/>
    </location>
</feature>
<keyword evidence="3" id="KW-0862">Zinc</keyword>
<gene>
    <name evidence="5" type="ORF">MIMGU_mgv1a023998mg</name>
</gene>
<name>A0A022QFJ6_ERYGU</name>
<evidence type="ECO:0000256" key="2">
    <source>
        <dbReference type="ARBA" id="ARBA00022771"/>
    </source>
</evidence>
<organism evidence="5 6">
    <name type="scientific">Erythranthe guttata</name>
    <name type="common">Yellow monkey flower</name>
    <name type="synonym">Mimulus guttatus</name>
    <dbReference type="NCBI Taxonomy" id="4155"/>
    <lineage>
        <taxon>Eukaryota</taxon>
        <taxon>Viridiplantae</taxon>
        <taxon>Streptophyta</taxon>
        <taxon>Embryophyta</taxon>
        <taxon>Tracheophyta</taxon>
        <taxon>Spermatophyta</taxon>
        <taxon>Magnoliopsida</taxon>
        <taxon>eudicotyledons</taxon>
        <taxon>Gunneridae</taxon>
        <taxon>Pentapetalae</taxon>
        <taxon>asterids</taxon>
        <taxon>lamiids</taxon>
        <taxon>Lamiales</taxon>
        <taxon>Phrymaceae</taxon>
        <taxon>Erythranthe</taxon>
    </lineage>
</organism>
<dbReference type="GO" id="GO:0003700">
    <property type="term" value="F:DNA-binding transcription factor activity"/>
    <property type="evidence" value="ECO:0000318"/>
    <property type="project" value="GO_Central"/>
</dbReference>
<dbReference type="PROSITE" id="PS51523">
    <property type="entry name" value="ZF_HD_DIMER"/>
    <property type="match status" value="1"/>
</dbReference>
<sequence>PVVNYKTKVVYTNCNKIHDFRFQTTVDGCQEFTPNGKEGSSDNALTCGVCGCHKVFHRNEVTKVVP</sequence>
<reference evidence="5 6" key="1">
    <citation type="journal article" date="2013" name="Proc. Natl. Acad. Sci. U.S.A.">
        <title>Fine-scale variation in meiotic recombination in Mimulus inferred from population shotgun sequencing.</title>
        <authorList>
            <person name="Hellsten U."/>
            <person name="Wright K.M."/>
            <person name="Jenkins J."/>
            <person name="Shu S."/>
            <person name="Yuan Y."/>
            <person name="Wessler S.R."/>
            <person name="Schmutz J."/>
            <person name="Willis J.H."/>
            <person name="Rokhsar D.S."/>
        </authorList>
    </citation>
    <scope>NUCLEOTIDE SEQUENCE [LARGE SCALE GENOMIC DNA]</scope>
    <source>
        <strain evidence="6">cv. DUN x IM62</strain>
    </source>
</reference>
<dbReference type="Pfam" id="PF04770">
    <property type="entry name" value="ZF-HD_dimer"/>
    <property type="match status" value="1"/>
</dbReference>
<dbReference type="EMBL" id="KI632003">
    <property type="protein sequence ID" value="EYU25315.1"/>
    <property type="molecule type" value="Genomic_DNA"/>
</dbReference>
<evidence type="ECO:0000313" key="5">
    <source>
        <dbReference type="EMBL" id="EYU25315.1"/>
    </source>
</evidence>
<evidence type="ECO:0000256" key="3">
    <source>
        <dbReference type="ARBA" id="ARBA00022833"/>
    </source>
</evidence>
<dbReference type="PANTHER" id="PTHR31948:SF148">
    <property type="entry name" value="MINI ZINC FINGER PROTEIN 3"/>
    <property type="match status" value="1"/>
</dbReference>
<keyword evidence="2" id="KW-0863">Zinc-finger</keyword>
<dbReference type="GO" id="GO:0006355">
    <property type="term" value="P:regulation of DNA-templated transcription"/>
    <property type="evidence" value="ECO:0000318"/>
    <property type="project" value="GO_Central"/>
</dbReference>
<keyword evidence="6" id="KW-1185">Reference proteome</keyword>
<dbReference type="AlphaFoldDB" id="A0A022QFJ6"/>
<evidence type="ECO:0000313" key="6">
    <source>
        <dbReference type="Proteomes" id="UP000030748"/>
    </source>
</evidence>